<dbReference type="Proteomes" id="UP000515506">
    <property type="component" value="Chromosome"/>
</dbReference>
<accession>A0ABX6R6L2</accession>
<protein>
    <submittedName>
        <fullName evidence="1">Uncharacterized protein</fullName>
    </submittedName>
</protein>
<evidence type="ECO:0000313" key="1">
    <source>
        <dbReference type="EMBL" id="QND78752.1"/>
    </source>
</evidence>
<proteinExistence type="predicted"/>
<gene>
    <name evidence="1" type="ORF">H4W19_10105</name>
</gene>
<sequence length="198" mass="22175">MSVSDQHVSRRLRAQADLAMSAKKDLMTRWARDGVPVCVGSEHPKQLEWYPTSLRSFSAWDGSQNSAAVRESEPLLRKTAFQTLKSNASLHLAINQLLRQLEVTAEACRRALNPELAVEDAKEKAEVERAKRAGALLGYRQARAEVRTARRDLGAEKRAHQGTLGLLREKERELAQAHEQIAALTKTLRKTTSLKSVR</sequence>
<dbReference type="RefSeq" id="WP_162108743.1">
    <property type="nucleotide sequence ID" value="NZ_CP060028.1"/>
</dbReference>
<keyword evidence="2" id="KW-1185">Reference proteome</keyword>
<evidence type="ECO:0000313" key="2">
    <source>
        <dbReference type="Proteomes" id="UP000515506"/>
    </source>
</evidence>
<dbReference type="EMBL" id="CP060028">
    <property type="protein sequence ID" value="QND78752.1"/>
    <property type="molecule type" value="Genomic_DNA"/>
</dbReference>
<name>A0ABX6R6L2_PSEMX</name>
<reference evidence="1 2" key="1">
    <citation type="submission" date="2020-08" db="EMBL/GenBank/DDBJ databases">
        <title>Streptomycin resistant and MDR strain, P. mexicana.</title>
        <authorList>
            <person name="Ganesh-kumar S."/>
            <person name="Zhe T."/>
            <person name="Yu Z."/>
            <person name="Min Y."/>
        </authorList>
    </citation>
    <scope>NUCLEOTIDE SEQUENCE [LARGE SCALE GENOMIC DNA]</scope>
    <source>
        <strain evidence="1 2">GTZY</strain>
    </source>
</reference>
<organism evidence="1 2">
    <name type="scientific">Pseudoxanthomonas mexicana</name>
    <dbReference type="NCBI Taxonomy" id="128785"/>
    <lineage>
        <taxon>Bacteria</taxon>
        <taxon>Pseudomonadati</taxon>
        <taxon>Pseudomonadota</taxon>
        <taxon>Gammaproteobacteria</taxon>
        <taxon>Lysobacterales</taxon>
        <taxon>Lysobacteraceae</taxon>
        <taxon>Pseudoxanthomonas</taxon>
    </lineage>
</organism>